<dbReference type="EMBL" id="SRLO01000665">
    <property type="protein sequence ID" value="TNN49192.1"/>
    <property type="molecule type" value="Genomic_DNA"/>
</dbReference>
<proteinExistence type="predicted"/>
<organism evidence="2 3">
    <name type="scientific">Liparis tanakae</name>
    <name type="common">Tanaka's snailfish</name>
    <dbReference type="NCBI Taxonomy" id="230148"/>
    <lineage>
        <taxon>Eukaryota</taxon>
        <taxon>Metazoa</taxon>
        <taxon>Chordata</taxon>
        <taxon>Craniata</taxon>
        <taxon>Vertebrata</taxon>
        <taxon>Euteleostomi</taxon>
        <taxon>Actinopterygii</taxon>
        <taxon>Neopterygii</taxon>
        <taxon>Teleostei</taxon>
        <taxon>Neoteleostei</taxon>
        <taxon>Acanthomorphata</taxon>
        <taxon>Eupercaria</taxon>
        <taxon>Perciformes</taxon>
        <taxon>Cottioidei</taxon>
        <taxon>Cottales</taxon>
        <taxon>Liparidae</taxon>
        <taxon>Liparis</taxon>
    </lineage>
</organism>
<name>A0A4Z2G9K0_9TELE</name>
<gene>
    <name evidence="2" type="ORF">EYF80_040611</name>
</gene>
<evidence type="ECO:0000313" key="2">
    <source>
        <dbReference type="EMBL" id="TNN49192.1"/>
    </source>
</evidence>
<comment type="caution">
    <text evidence="2">The sequence shown here is derived from an EMBL/GenBank/DDBJ whole genome shotgun (WGS) entry which is preliminary data.</text>
</comment>
<evidence type="ECO:0000313" key="3">
    <source>
        <dbReference type="Proteomes" id="UP000314294"/>
    </source>
</evidence>
<sequence>MGSDSAAPPSEELQDHESRAAQYAPTGGGAPPRNYPALNRREKGADVLWVTEEERDAAAAFLSLH</sequence>
<reference evidence="2 3" key="1">
    <citation type="submission" date="2019-03" db="EMBL/GenBank/DDBJ databases">
        <title>First draft genome of Liparis tanakae, snailfish: a comprehensive survey of snailfish specific genes.</title>
        <authorList>
            <person name="Kim W."/>
            <person name="Song I."/>
            <person name="Jeong J.-H."/>
            <person name="Kim D."/>
            <person name="Kim S."/>
            <person name="Ryu S."/>
            <person name="Song J.Y."/>
            <person name="Lee S.K."/>
        </authorList>
    </citation>
    <scope>NUCLEOTIDE SEQUENCE [LARGE SCALE GENOMIC DNA]</scope>
    <source>
        <tissue evidence="2">Muscle</tissue>
    </source>
</reference>
<keyword evidence="3" id="KW-1185">Reference proteome</keyword>
<feature type="region of interest" description="Disordered" evidence="1">
    <location>
        <begin position="1"/>
        <end position="39"/>
    </location>
</feature>
<evidence type="ECO:0000256" key="1">
    <source>
        <dbReference type="SAM" id="MobiDB-lite"/>
    </source>
</evidence>
<accession>A0A4Z2G9K0</accession>
<dbReference type="Proteomes" id="UP000314294">
    <property type="component" value="Unassembled WGS sequence"/>
</dbReference>
<dbReference type="AlphaFoldDB" id="A0A4Z2G9K0"/>
<protein>
    <submittedName>
        <fullName evidence="2">Uncharacterized protein</fullName>
    </submittedName>
</protein>